<organism evidence="2 3">
    <name type="scientific">Cucurbita argyrosperma subsp. sororia</name>
    <dbReference type="NCBI Taxonomy" id="37648"/>
    <lineage>
        <taxon>Eukaryota</taxon>
        <taxon>Viridiplantae</taxon>
        <taxon>Streptophyta</taxon>
        <taxon>Embryophyta</taxon>
        <taxon>Tracheophyta</taxon>
        <taxon>Spermatophyta</taxon>
        <taxon>Magnoliopsida</taxon>
        <taxon>eudicotyledons</taxon>
        <taxon>Gunneridae</taxon>
        <taxon>Pentapetalae</taxon>
        <taxon>rosids</taxon>
        <taxon>fabids</taxon>
        <taxon>Cucurbitales</taxon>
        <taxon>Cucurbitaceae</taxon>
        <taxon>Cucurbiteae</taxon>
        <taxon>Cucurbita</taxon>
    </lineage>
</organism>
<evidence type="ECO:0000313" key="2">
    <source>
        <dbReference type="EMBL" id="KAG6578383.1"/>
    </source>
</evidence>
<name>A0AAV6MB31_9ROSI</name>
<reference evidence="2 3" key="1">
    <citation type="journal article" date="2021" name="Hortic Res">
        <title>The domestication of Cucurbita argyrosperma as revealed by the genome of its wild relative.</title>
        <authorList>
            <person name="Barrera-Redondo J."/>
            <person name="Sanchez-de la Vega G."/>
            <person name="Aguirre-Liguori J.A."/>
            <person name="Castellanos-Morales G."/>
            <person name="Gutierrez-Guerrero Y.T."/>
            <person name="Aguirre-Dugua X."/>
            <person name="Aguirre-Planter E."/>
            <person name="Tenaillon M.I."/>
            <person name="Lira-Saade R."/>
            <person name="Eguiarte L.E."/>
        </authorList>
    </citation>
    <scope>NUCLEOTIDE SEQUENCE [LARGE SCALE GENOMIC DNA]</scope>
    <source>
        <strain evidence="2">JBR-2021</strain>
    </source>
</reference>
<feature type="compositionally biased region" description="Basic residues" evidence="1">
    <location>
        <begin position="76"/>
        <end position="85"/>
    </location>
</feature>
<protein>
    <submittedName>
        <fullName evidence="2">Uncharacterized protein</fullName>
    </submittedName>
</protein>
<dbReference type="Proteomes" id="UP000685013">
    <property type="component" value="Chromosome 15"/>
</dbReference>
<proteinExistence type="predicted"/>
<keyword evidence="3" id="KW-1185">Reference proteome</keyword>
<feature type="region of interest" description="Disordered" evidence="1">
    <location>
        <begin position="76"/>
        <end position="97"/>
    </location>
</feature>
<feature type="non-terminal residue" evidence="2">
    <location>
        <position position="1"/>
    </location>
</feature>
<dbReference type="AlphaFoldDB" id="A0AAV6MB31"/>
<sequence>MSHRLSRGRLEKNVVFDRVTEHPVADEGDDKVGTNDTSPHGAFWMAYREWKGLWSESPAPRCGLCMPKRVQCHHSRHYQPRHARPHTSEAMADGRMSTPAPTVGVTLWKGECHHFTFLDGCDYKPVNYRQGPTPMYGARFHHYINDDFIL</sequence>
<dbReference type="EMBL" id="JAGKQH010000015">
    <property type="protein sequence ID" value="KAG6578383.1"/>
    <property type="molecule type" value="Genomic_DNA"/>
</dbReference>
<evidence type="ECO:0000313" key="3">
    <source>
        <dbReference type="Proteomes" id="UP000685013"/>
    </source>
</evidence>
<gene>
    <name evidence="2" type="ORF">SDJN03_22831</name>
</gene>
<comment type="caution">
    <text evidence="2">The sequence shown here is derived from an EMBL/GenBank/DDBJ whole genome shotgun (WGS) entry which is preliminary data.</text>
</comment>
<accession>A0AAV6MB31</accession>
<evidence type="ECO:0000256" key="1">
    <source>
        <dbReference type="SAM" id="MobiDB-lite"/>
    </source>
</evidence>